<sequence length="74" mass="8637">MNTDKILSKIRSKRQELNYSQEYIASVLQMKQANYNKIENGKVELSVPVLFKIAKTLDLNVQELLNEYEMAKMV</sequence>
<proteinExistence type="predicted"/>
<dbReference type="SMART" id="SM00530">
    <property type="entry name" value="HTH_XRE"/>
    <property type="match status" value="1"/>
</dbReference>
<protein>
    <submittedName>
        <fullName evidence="3">Helix-turn-helix transcriptional regulator</fullName>
    </submittedName>
</protein>
<dbReference type="PANTHER" id="PTHR46558:SF4">
    <property type="entry name" value="DNA-BIDING PHAGE PROTEIN"/>
    <property type="match status" value="1"/>
</dbReference>
<dbReference type="PROSITE" id="PS50943">
    <property type="entry name" value="HTH_CROC1"/>
    <property type="match status" value="1"/>
</dbReference>
<evidence type="ECO:0000313" key="4">
    <source>
        <dbReference type="Proteomes" id="UP001491349"/>
    </source>
</evidence>
<dbReference type="EMBL" id="JBBPCB010000001">
    <property type="protein sequence ID" value="MEK8178868.1"/>
    <property type="molecule type" value="Genomic_DNA"/>
</dbReference>
<dbReference type="Gene3D" id="1.10.260.40">
    <property type="entry name" value="lambda repressor-like DNA-binding domains"/>
    <property type="match status" value="1"/>
</dbReference>
<dbReference type="InterPro" id="IPR001387">
    <property type="entry name" value="Cro/C1-type_HTH"/>
</dbReference>
<dbReference type="RefSeq" id="WP_187659015.1">
    <property type="nucleotide sequence ID" value="NZ_JACTAB010000001.1"/>
</dbReference>
<evidence type="ECO:0000256" key="1">
    <source>
        <dbReference type="ARBA" id="ARBA00023125"/>
    </source>
</evidence>
<feature type="domain" description="HTH cro/C1-type" evidence="2">
    <location>
        <begin position="10"/>
        <end position="64"/>
    </location>
</feature>
<dbReference type="Pfam" id="PF01381">
    <property type="entry name" value="HTH_3"/>
    <property type="match status" value="1"/>
</dbReference>
<comment type="caution">
    <text evidence="3">The sequence shown here is derived from an EMBL/GenBank/DDBJ whole genome shotgun (WGS) entry which is preliminary data.</text>
</comment>
<keyword evidence="1" id="KW-0238">DNA-binding</keyword>
<dbReference type="PANTHER" id="PTHR46558">
    <property type="entry name" value="TRACRIPTIONAL REGULATORY PROTEIN-RELATED-RELATED"/>
    <property type="match status" value="1"/>
</dbReference>
<accession>A0ABU9DWV1</accession>
<reference evidence="3 4" key="1">
    <citation type="submission" date="2024-04" db="EMBL/GenBank/DDBJ databases">
        <title>draft genome sequnece of Flavobacterium buctense JCM 30750.</title>
        <authorList>
            <person name="Kim D.-U."/>
        </authorList>
    </citation>
    <scope>NUCLEOTIDE SEQUENCE [LARGE SCALE GENOMIC DNA]</scope>
    <source>
        <strain evidence="3 4">JCM 30750</strain>
    </source>
</reference>
<evidence type="ECO:0000313" key="3">
    <source>
        <dbReference type="EMBL" id="MEK8178868.1"/>
    </source>
</evidence>
<name>A0ABU9DWV1_9FLAO</name>
<dbReference type="CDD" id="cd00093">
    <property type="entry name" value="HTH_XRE"/>
    <property type="match status" value="1"/>
</dbReference>
<gene>
    <name evidence="3" type="ORF">WMW71_00825</name>
</gene>
<dbReference type="SUPFAM" id="SSF47413">
    <property type="entry name" value="lambda repressor-like DNA-binding domains"/>
    <property type="match status" value="1"/>
</dbReference>
<organism evidence="3 4">
    <name type="scientific">Flavobacterium buctense</name>
    <dbReference type="NCBI Taxonomy" id="1648146"/>
    <lineage>
        <taxon>Bacteria</taxon>
        <taxon>Pseudomonadati</taxon>
        <taxon>Bacteroidota</taxon>
        <taxon>Flavobacteriia</taxon>
        <taxon>Flavobacteriales</taxon>
        <taxon>Flavobacteriaceae</taxon>
        <taxon>Flavobacterium</taxon>
    </lineage>
</organism>
<keyword evidence="4" id="KW-1185">Reference proteome</keyword>
<dbReference type="InterPro" id="IPR010982">
    <property type="entry name" value="Lambda_DNA-bd_dom_sf"/>
</dbReference>
<evidence type="ECO:0000259" key="2">
    <source>
        <dbReference type="PROSITE" id="PS50943"/>
    </source>
</evidence>
<dbReference type="Proteomes" id="UP001491349">
    <property type="component" value="Unassembled WGS sequence"/>
</dbReference>